<dbReference type="Pfam" id="PF11726">
    <property type="entry name" value="YagK_YfjJ_C"/>
    <property type="match status" value="1"/>
</dbReference>
<accession>A0A177NHA9</accession>
<protein>
    <recommendedName>
        <fullName evidence="1">YagK/YfjJ C-terminal domain-containing protein</fullName>
    </recommendedName>
</protein>
<organism evidence="2 3">
    <name type="scientific">Methylomonas lenta</name>
    <dbReference type="NCBI Taxonomy" id="980561"/>
    <lineage>
        <taxon>Bacteria</taxon>
        <taxon>Pseudomonadati</taxon>
        <taxon>Pseudomonadota</taxon>
        <taxon>Gammaproteobacteria</taxon>
        <taxon>Methylococcales</taxon>
        <taxon>Methylococcaceae</taxon>
        <taxon>Methylomonas</taxon>
    </lineage>
</organism>
<feature type="domain" description="YagK/YfjJ C-terminal" evidence="1">
    <location>
        <begin position="160"/>
        <end position="259"/>
    </location>
</feature>
<dbReference type="InterPro" id="IPR057271">
    <property type="entry name" value="YagK_YfjJ_C"/>
</dbReference>
<dbReference type="EMBL" id="LUUI01000095">
    <property type="protein sequence ID" value="OAI16450.1"/>
    <property type="molecule type" value="Genomic_DNA"/>
</dbReference>
<keyword evidence="3" id="KW-1185">Reference proteome</keyword>
<dbReference type="RefSeq" id="WP_066980911.1">
    <property type="nucleotide sequence ID" value="NZ_LUUI01000095.1"/>
</dbReference>
<dbReference type="STRING" id="980561.A1359_07300"/>
<name>A0A177NHA9_9GAMM</name>
<dbReference type="Proteomes" id="UP000078476">
    <property type="component" value="Unassembled WGS sequence"/>
</dbReference>
<dbReference type="AlphaFoldDB" id="A0A177NHA9"/>
<proteinExistence type="predicted"/>
<evidence type="ECO:0000313" key="3">
    <source>
        <dbReference type="Proteomes" id="UP000078476"/>
    </source>
</evidence>
<dbReference type="OrthoDB" id="8592743at2"/>
<comment type="caution">
    <text evidence="2">The sequence shown here is derived from an EMBL/GenBank/DDBJ whole genome shotgun (WGS) entry which is preliminary data.</text>
</comment>
<evidence type="ECO:0000259" key="1">
    <source>
        <dbReference type="Pfam" id="PF11726"/>
    </source>
</evidence>
<gene>
    <name evidence="2" type="ORF">A1359_07300</name>
</gene>
<sequence>MKKLSEKLFEIEQLVHAIIEQGNDPLYTVIDQGKGVVRVTPTPLTKRLSSTVKNYLYPLLNQFPIHEFNPYINAFFRSVINTNVMESIEQQASLNKRHNRYQTDGDYPVMQELMTRMHACVDQIRAETKSAAFRTIIYNANRLSKKNQDGMMHYIDSLFDHYSKLIVVRIDLGYQKGNHIINQADIPKKYWQARSHFKHFLNNTRRNSLFEHLVGNIWSFEYGPEKGFHYHLILFFDGSKVRQDVILARMVGDYWVKCIVGSQGRIWNCNANKDTYPDCGIGLIHFSDTEKREHLNQAAAYLIKIDHYVRMLTPGDGRTFGRGEILPPKTGNIGRPRSK</sequence>
<evidence type="ECO:0000313" key="2">
    <source>
        <dbReference type="EMBL" id="OAI16450.1"/>
    </source>
</evidence>
<reference evidence="2 3" key="1">
    <citation type="submission" date="2016-03" db="EMBL/GenBank/DDBJ databases">
        <authorList>
            <person name="Ploux O."/>
        </authorList>
    </citation>
    <scope>NUCLEOTIDE SEQUENCE [LARGE SCALE GENOMIC DNA]</scope>
    <source>
        <strain evidence="2 3">R-45370</strain>
    </source>
</reference>